<dbReference type="SUPFAM" id="SSF56219">
    <property type="entry name" value="DNase I-like"/>
    <property type="match status" value="1"/>
</dbReference>
<protein>
    <recommendedName>
        <fullName evidence="3">Endonuclease/exonuclease/phosphatase domain-containing protein</fullName>
    </recommendedName>
</protein>
<dbReference type="Proteomes" id="UP000821837">
    <property type="component" value="Chromosome 3"/>
</dbReference>
<gene>
    <name evidence="1" type="ORF">HPB52_009061</name>
</gene>
<dbReference type="EMBL" id="JABSTV010001249">
    <property type="protein sequence ID" value="KAH7961443.1"/>
    <property type="molecule type" value="Genomic_DNA"/>
</dbReference>
<evidence type="ECO:0000313" key="1">
    <source>
        <dbReference type="EMBL" id="KAH7961443.1"/>
    </source>
</evidence>
<reference evidence="1" key="1">
    <citation type="journal article" date="2020" name="Cell">
        <title>Large-Scale Comparative Analyses of Tick Genomes Elucidate Their Genetic Diversity and Vector Capacities.</title>
        <authorList>
            <consortium name="Tick Genome and Microbiome Consortium (TIGMIC)"/>
            <person name="Jia N."/>
            <person name="Wang J."/>
            <person name="Shi W."/>
            <person name="Du L."/>
            <person name="Sun Y."/>
            <person name="Zhan W."/>
            <person name="Jiang J.F."/>
            <person name="Wang Q."/>
            <person name="Zhang B."/>
            <person name="Ji P."/>
            <person name="Bell-Sakyi L."/>
            <person name="Cui X.M."/>
            <person name="Yuan T.T."/>
            <person name="Jiang B.G."/>
            <person name="Yang W.F."/>
            <person name="Lam T.T."/>
            <person name="Chang Q.C."/>
            <person name="Ding S.J."/>
            <person name="Wang X.J."/>
            <person name="Zhu J.G."/>
            <person name="Ruan X.D."/>
            <person name="Zhao L."/>
            <person name="Wei J.T."/>
            <person name="Ye R.Z."/>
            <person name="Que T.C."/>
            <person name="Du C.H."/>
            <person name="Zhou Y.H."/>
            <person name="Cheng J.X."/>
            <person name="Dai P.F."/>
            <person name="Guo W.B."/>
            <person name="Han X.H."/>
            <person name="Huang E.J."/>
            <person name="Li L.F."/>
            <person name="Wei W."/>
            <person name="Gao Y.C."/>
            <person name="Liu J.Z."/>
            <person name="Shao H.Z."/>
            <person name="Wang X."/>
            <person name="Wang C.C."/>
            <person name="Yang T.C."/>
            <person name="Huo Q.B."/>
            <person name="Li W."/>
            <person name="Chen H.Y."/>
            <person name="Chen S.E."/>
            <person name="Zhou L.G."/>
            <person name="Ni X.B."/>
            <person name="Tian J.H."/>
            <person name="Sheng Y."/>
            <person name="Liu T."/>
            <person name="Pan Y.S."/>
            <person name="Xia L.Y."/>
            <person name="Li J."/>
            <person name="Zhao F."/>
            <person name="Cao W.C."/>
        </authorList>
    </citation>
    <scope>NUCLEOTIDE SEQUENCE</scope>
    <source>
        <strain evidence="1">Rsan-2018</strain>
    </source>
</reference>
<dbReference type="AlphaFoldDB" id="A0A9D4PYZ0"/>
<keyword evidence="2" id="KW-1185">Reference proteome</keyword>
<name>A0A9D4PYZ0_RHISA</name>
<dbReference type="InterPro" id="IPR036691">
    <property type="entry name" value="Endo/exonu/phosph_ase_sf"/>
</dbReference>
<dbReference type="Gene3D" id="3.60.10.10">
    <property type="entry name" value="Endonuclease/exonuclease/phosphatase"/>
    <property type="match status" value="1"/>
</dbReference>
<reference evidence="1" key="2">
    <citation type="submission" date="2021-09" db="EMBL/GenBank/DDBJ databases">
        <authorList>
            <person name="Jia N."/>
            <person name="Wang J."/>
            <person name="Shi W."/>
            <person name="Du L."/>
            <person name="Sun Y."/>
            <person name="Zhan W."/>
            <person name="Jiang J."/>
            <person name="Wang Q."/>
            <person name="Zhang B."/>
            <person name="Ji P."/>
            <person name="Sakyi L.B."/>
            <person name="Cui X."/>
            <person name="Yuan T."/>
            <person name="Jiang B."/>
            <person name="Yang W."/>
            <person name="Lam T.T.-Y."/>
            <person name="Chang Q."/>
            <person name="Ding S."/>
            <person name="Wang X."/>
            <person name="Zhu J."/>
            <person name="Ruan X."/>
            <person name="Zhao L."/>
            <person name="Wei J."/>
            <person name="Que T."/>
            <person name="Du C."/>
            <person name="Cheng J."/>
            <person name="Dai P."/>
            <person name="Han X."/>
            <person name="Huang E."/>
            <person name="Gao Y."/>
            <person name="Liu J."/>
            <person name="Shao H."/>
            <person name="Ye R."/>
            <person name="Li L."/>
            <person name="Wei W."/>
            <person name="Wang X."/>
            <person name="Wang C."/>
            <person name="Huo Q."/>
            <person name="Li W."/>
            <person name="Guo W."/>
            <person name="Chen H."/>
            <person name="Chen S."/>
            <person name="Zhou L."/>
            <person name="Zhou L."/>
            <person name="Ni X."/>
            <person name="Tian J."/>
            <person name="Zhou Y."/>
            <person name="Sheng Y."/>
            <person name="Liu T."/>
            <person name="Pan Y."/>
            <person name="Xia L."/>
            <person name="Li J."/>
            <person name="Zhao F."/>
            <person name="Cao W."/>
        </authorList>
    </citation>
    <scope>NUCLEOTIDE SEQUENCE</scope>
    <source>
        <strain evidence="1">Rsan-2018</strain>
        <tissue evidence="1">Larvae</tissue>
    </source>
</reference>
<organism evidence="1 2">
    <name type="scientific">Rhipicephalus sanguineus</name>
    <name type="common">Brown dog tick</name>
    <name type="synonym">Ixodes sanguineus</name>
    <dbReference type="NCBI Taxonomy" id="34632"/>
    <lineage>
        <taxon>Eukaryota</taxon>
        <taxon>Metazoa</taxon>
        <taxon>Ecdysozoa</taxon>
        <taxon>Arthropoda</taxon>
        <taxon>Chelicerata</taxon>
        <taxon>Arachnida</taxon>
        <taxon>Acari</taxon>
        <taxon>Parasitiformes</taxon>
        <taxon>Ixodida</taxon>
        <taxon>Ixodoidea</taxon>
        <taxon>Ixodidae</taxon>
        <taxon>Rhipicephalinae</taxon>
        <taxon>Rhipicephalus</taxon>
        <taxon>Rhipicephalus</taxon>
    </lineage>
</organism>
<evidence type="ECO:0008006" key="3">
    <source>
        <dbReference type="Google" id="ProtNLM"/>
    </source>
</evidence>
<accession>A0A9D4PYZ0</accession>
<comment type="caution">
    <text evidence="1">The sequence shown here is derived from an EMBL/GenBank/DDBJ whole genome shotgun (WGS) entry which is preliminary data.</text>
</comment>
<proteinExistence type="predicted"/>
<evidence type="ECO:0000313" key="2">
    <source>
        <dbReference type="Proteomes" id="UP000821837"/>
    </source>
</evidence>
<sequence length="181" mass="20289">MLLGDINCVVSSQRDLSGPGQGRSTYHAKELVKVLRHFNLSDAWVHLHNDLFVPTRTSSSTASRIDRTYLADYLLSSVVACEVLAPPSDLAEKSDHLPLTTTLRGFPGPRNGNPGWRIDPNVLQDEDSVKRVRDPLRESLENAPPMTPQGWDILKETWKAILQRSKAILQEEGRARKCRPI</sequence>